<comment type="caution">
    <text evidence="1">The sequence shown here is derived from an EMBL/GenBank/DDBJ whole genome shotgun (WGS) entry which is preliminary data.</text>
</comment>
<sequence length="183" mass="21364">MVQPKNYFVLDPREATVTDLMRLLFYSDLENRKFVDTSVENLENRLCEFRGRWIIFVSIVVQKLLIILRKPLSFLGFALGFWLNLPSSNGGFFKIFLNLVKGRFIWPEKTSATFASINGNLDQKVELGLGRSIEIGDERYKPLLSIMASKLSYENEHFIRSVLQDHWQVLLTNSFIFINYIFL</sequence>
<dbReference type="AlphaFoldDB" id="A0A178WGU1"/>
<protein>
    <submittedName>
        <fullName evidence="1">Uncharacterized protein</fullName>
    </submittedName>
</protein>
<dbReference type="GO" id="GO:0006629">
    <property type="term" value="P:lipid metabolic process"/>
    <property type="evidence" value="ECO:0007669"/>
    <property type="project" value="InterPro"/>
</dbReference>
<dbReference type="ExpressionAtlas" id="A0A178WGU1">
    <property type="expression patterns" value="baseline and differential"/>
</dbReference>
<dbReference type="GO" id="GO:0004806">
    <property type="term" value="F:triacylglycerol lipase activity"/>
    <property type="evidence" value="ECO:0007669"/>
    <property type="project" value="InterPro"/>
</dbReference>
<gene>
    <name evidence="1" type="ordered locus">AXX17_At1g51450</name>
</gene>
<organism evidence="1 2">
    <name type="scientific">Arabidopsis thaliana</name>
    <name type="common">Mouse-ear cress</name>
    <dbReference type="NCBI Taxonomy" id="3702"/>
    <lineage>
        <taxon>Eukaryota</taxon>
        <taxon>Viridiplantae</taxon>
        <taxon>Streptophyta</taxon>
        <taxon>Embryophyta</taxon>
        <taxon>Tracheophyta</taxon>
        <taxon>Spermatophyta</taxon>
        <taxon>Magnoliopsida</taxon>
        <taxon>eudicotyledons</taxon>
        <taxon>Gunneridae</taxon>
        <taxon>Pentapetalae</taxon>
        <taxon>rosids</taxon>
        <taxon>malvids</taxon>
        <taxon>Brassicales</taxon>
        <taxon>Brassicaceae</taxon>
        <taxon>Camelineae</taxon>
        <taxon>Arabidopsis</taxon>
    </lineage>
</organism>
<evidence type="ECO:0000313" key="2">
    <source>
        <dbReference type="Proteomes" id="UP000078284"/>
    </source>
</evidence>
<dbReference type="InterPro" id="IPR044819">
    <property type="entry name" value="OBL-like"/>
</dbReference>
<name>A0A178WGU1_ARATH</name>
<proteinExistence type="predicted"/>
<dbReference type="EMBL" id="LUHQ01000001">
    <property type="protein sequence ID" value="OAP17588.1"/>
    <property type="molecule type" value="Genomic_DNA"/>
</dbReference>
<dbReference type="PANTHER" id="PTHR46086:SF4">
    <property type="entry name" value="ALPHA_BETA-HYDROLASES SUPERFAMILY PROTEIN"/>
    <property type="match status" value="1"/>
</dbReference>
<dbReference type="Proteomes" id="UP000078284">
    <property type="component" value="Chromosome 1"/>
</dbReference>
<evidence type="ECO:0000313" key="1">
    <source>
        <dbReference type="EMBL" id="OAP17588.1"/>
    </source>
</evidence>
<accession>A0A178WGU1</accession>
<dbReference type="PANTHER" id="PTHR46086">
    <property type="entry name" value="ALPHA/BETA-HYDROLASES SUPERFAMILY PROTEIN"/>
    <property type="match status" value="1"/>
</dbReference>
<reference evidence="2" key="1">
    <citation type="journal article" date="2016" name="Proc. Natl. Acad. Sci. U.S.A.">
        <title>Chromosome-level assembly of Arabidopsis thaliana Ler reveals the extent of translocation and inversion polymorphisms.</title>
        <authorList>
            <person name="Zapata L."/>
            <person name="Ding J."/>
            <person name="Willing E.M."/>
            <person name="Hartwig B."/>
            <person name="Bezdan D."/>
            <person name="Jiao W.B."/>
            <person name="Patel V."/>
            <person name="Velikkakam James G."/>
            <person name="Koornneef M."/>
            <person name="Ossowski S."/>
            <person name="Schneeberger K."/>
        </authorList>
    </citation>
    <scope>NUCLEOTIDE SEQUENCE [LARGE SCALE GENOMIC DNA]</scope>
    <source>
        <strain evidence="2">cv. Landsberg erecta</strain>
    </source>
</reference>